<name>A0A5B0X7P6_9GAMM</name>
<dbReference type="AlphaFoldDB" id="A0A5B0X7P6"/>
<protein>
    <submittedName>
        <fullName evidence="4">SDR family oxidoreductase</fullName>
    </submittedName>
</protein>
<dbReference type="SUPFAM" id="SSF51735">
    <property type="entry name" value="NAD(P)-binding Rossmann-fold domains"/>
    <property type="match status" value="1"/>
</dbReference>
<dbReference type="Gene3D" id="3.40.50.720">
    <property type="entry name" value="NAD(P)-binding Rossmann-like Domain"/>
    <property type="match status" value="1"/>
</dbReference>
<accession>A0A5B0X7P6</accession>
<evidence type="ECO:0000313" key="5">
    <source>
        <dbReference type="Proteomes" id="UP000323708"/>
    </source>
</evidence>
<dbReference type="PANTHER" id="PTHR43618:SF8">
    <property type="entry name" value="7ALPHA-HYDROXYSTEROID DEHYDROGENASE"/>
    <property type="match status" value="1"/>
</dbReference>
<comment type="caution">
    <text evidence="4">The sequence shown here is derived from an EMBL/GenBank/DDBJ whole genome shotgun (WGS) entry which is preliminary data.</text>
</comment>
<evidence type="ECO:0000256" key="3">
    <source>
        <dbReference type="ARBA" id="ARBA00023002"/>
    </source>
</evidence>
<gene>
    <name evidence="4" type="ORF">F0M18_02500</name>
</gene>
<dbReference type="InterPro" id="IPR020904">
    <property type="entry name" value="Sc_DH/Rdtase_CS"/>
</dbReference>
<evidence type="ECO:0000256" key="1">
    <source>
        <dbReference type="ARBA" id="ARBA00006484"/>
    </source>
</evidence>
<comment type="similarity">
    <text evidence="1">Belongs to the short-chain dehydrogenases/reductases (SDR) family.</text>
</comment>
<reference evidence="4 5" key="1">
    <citation type="submission" date="2019-09" db="EMBL/GenBank/DDBJ databases">
        <authorList>
            <person name="Chen X.-Y."/>
        </authorList>
    </citation>
    <scope>NUCLEOTIDE SEQUENCE [LARGE SCALE GENOMIC DNA]</scope>
    <source>
        <strain evidence="4 5">NY5</strain>
    </source>
</reference>
<dbReference type="InterPro" id="IPR036291">
    <property type="entry name" value="NAD(P)-bd_dom_sf"/>
</dbReference>
<dbReference type="PRINTS" id="PR00081">
    <property type="entry name" value="GDHRDH"/>
</dbReference>
<evidence type="ECO:0000256" key="2">
    <source>
        <dbReference type="ARBA" id="ARBA00022857"/>
    </source>
</evidence>
<dbReference type="EMBL" id="VTUX01000001">
    <property type="protein sequence ID" value="KAA1194638.1"/>
    <property type="molecule type" value="Genomic_DNA"/>
</dbReference>
<keyword evidence="5" id="KW-1185">Reference proteome</keyword>
<keyword evidence="2" id="KW-0521">NADP</keyword>
<sequence length="270" mass="28562">MAYLFSLTGKVALVTGGSRGIGYMIAQGLLQAGARVYITARNAGSCEEAAESLSAYGHCVALPGDVTSEIGRKSILARLGEREACLNILVNNAGTAWGDVYESYPQSAFDKVMQTNVGAMFCFTRDLTPLLERAATDRDPARVINIGSMEGLHIPTVHGVGNYAYTASKAAVHHLTRHLAVELGQRQITVNAVAPGFFSSRMTAHVFESARERIEGNSLLGRVGEPEEMAGIAVYLASRAGAYTHGAVIPVDGGTSVNHQHAATTVPTND</sequence>
<dbReference type="GO" id="GO:0016491">
    <property type="term" value="F:oxidoreductase activity"/>
    <property type="evidence" value="ECO:0007669"/>
    <property type="project" value="UniProtKB-KW"/>
</dbReference>
<dbReference type="FunFam" id="3.40.50.720:FF:000084">
    <property type="entry name" value="Short-chain dehydrogenase reductase"/>
    <property type="match status" value="1"/>
</dbReference>
<dbReference type="InterPro" id="IPR002347">
    <property type="entry name" value="SDR_fam"/>
</dbReference>
<dbReference type="InterPro" id="IPR052178">
    <property type="entry name" value="Sec_Metab_Biosynth_SDR"/>
</dbReference>
<proteinExistence type="inferred from homology"/>
<dbReference type="PANTHER" id="PTHR43618">
    <property type="entry name" value="7-ALPHA-HYDROXYSTEROID DEHYDROGENASE"/>
    <property type="match status" value="1"/>
</dbReference>
<organism evidence="4 5">
    <name type="scientific">Pseudohalioglobus sediminis</name>
    <dbReference type="NCBI Taxonomy" id="2606449"/>
    <lineage>
        <taxon>Bacteria</taxon>
        <taxon>Pseudomonadati</taxon>
        <taxon>Pseudomonadota</taxon>
        <taxon>Gammaproteobacteria</taxon>
        <taxon>Cellvibrionales</taxon>
        <taxon>Halieaceae</taxon>
        <taxon>Pseudohalioglobus</taxon>
    </lineage>
</organism>
<evidence type="ECO:0000313" key="4">
    <source>
        <dbReference type="EMBL" id="KAA1194638.1"/>
    </source>
</evidence>
<dbReference type="Proteomes" id="UP000323708">
    <property type="component" value="Unassembled WGS sequence"/>
</dbReference>
<dbReference type="PROSITE" id="PS00061">
    <property type="entry name" value="ADH_SHORT"/>
    <property type="match status" value="1"/>
</dbReference>
<dbReference type="PRINTS" id="PR00080">
    <property type="entry name" value="SDRFAMILY"/>
</dbReference>
<keyword evidence="3" id="KW-0560">Oxidoreductase</keyword>
<dbReference type="Pfam" id="PF13561">
    <property type="entry name" value="adh_short_C2"/>
    <property type="match status" value="1"/>
</dbReference>